<evidence type="ECO:0000256" key="14">
    <source>
        <dbReference type="ARBA" id="ARBA00023262"/>
    </source>
</evidence>
<evidence type="ECO:0000256" key="3">
    <source>
        <dbReference type="ARBA" id="ARBA00006432"/>
    </source>
</evidence>
<evidence type="ECO:0000256" key="2">
    <source>
        <dbReference type="ARBA" id="ARBA00004275"/>
    </source>
</evidence>
<dbReference type="Gene3D" id="2.30.38.10">
    <property type="entry name" value="Luciferase, Domain 3"/>
    <property type="match status" value="1"/>
</dbReference>
<keyword evidence="11" id="KW-0503">Monooxygenase</keyword>
<evidence type="ECO:0000256" key="11">
    <source>
        <dbReference type="ARBA" id="ARBA00023033"/>
    </source>
</evidence>
<dbReference type="GO" id="GO:0016405">
    <property type="term" value="F:CoA-ligase activity"/>
    <property type="evidence" value="ECO:0007669"/>
    <property type="project" value="TreeGrafter"/>
</dbReference>
<dbReference type="OrthoDB" id="10253869at2759"/>
<keyword evidence="8" id="KW-0067">ATP-binding</keyword>
<dbReference type="Proteomes" id="UP000801492">
    <property type="component" value="Unassembled WGS sequence"/>
</dbReference>
<evidence type="ECO:0000313" key="18">
    <source>
        <dbReference type="EMBL" id="KAF2880012.1"/>
    </source>
</evidence>
<protein>
    <recommendedName>
        <fullName evidence="5">Luciferin 4-monooxygenase</fullName>
        <ecNumber evidence="4">1.13.12.7</ecNumber>
    </recommendedName>
</protein>
<dbReference type="Gene3D" id="3.30.300.30">
    <property type="match status" value="1"/>
</dbReference>
<evidence type="ECO:0000256" key="10">
    <source>
        <dbReference type="ARBA" id="ARBA00023002"/>
    </source>
</evidence>
<evidence type="ECO:0000256" key="12">
    <source>
        <dbReference type="ARBA" id="ARBA00023140"/>
    </source>
</evidence>
<evidence type="ECO:0000256" key="4">
    <source>
        <dbReference type="ARBA" id="ARBA00012532"/>
    </source>
</evidence>
<dbReference type="PANTHER" id="PTHR24096:SF423">
    <property type="entry name" value="GM05240P"/>
    <property type="match status" value="1"/>
</dbReference>
<evidence type="ECO:0000256" key="8">
    <source>
        <dbReference type="ARBA" id="ARBA00022840"/>
    </source>
</evidence>
<comment type="catalytic activity">
    <reaction evidence="15">
        <text>firefly D-luciferin + ATP + O2 = firefly oxyluciferin + hnu + AMP + CO2 + diphosphate</text>
        <dbReference type="Rhea" id="RHEA:10732"/>
        <dbReference type="ChEBI" id="CHEBI:15379"/>
        <dbReference type="ChEBI" id="CHEBI:16526"/>
        <dbReference type="ChEBI" id="CHEBI:16792"/>
        <dbReference type="ChEBI" id="CHEBI:30212"/>
        <dbReference type="ChEBI" id="CHEBI:30616"/>
        <dbReference type="ChEBI" id="CHEBI:33019"/>
        <dbReference type="ChEBI" id="CHEBI:58038"/>
        <dbReference type="ChEBI" id="CHEBI:456215"/>
        <dbReference type="EC" id="1.13.12.7"/>
    </reaction>
</comment>
<dbReference type="Pfam" id="PF00501">
    <property type="entry name" value="AMP-binding"/>
    <property type="match status" value="1"/>
</dbReference>
<dbReference type="GO" id="GO:0005524">
    <property type="term" value="F:ATP binding"/>
    <property type="evidence" value="ECO:0007669"/>
    <property type="project" value="UniProtKB-KW"/>
</dbReference>
<dbReference type="EMBL" id="VTPC01091035">
    <property type="protein sequence ID" value="KAF2880012.1"/>
    <property type="molecule type" value="Genomic_DNA"/>
</dbReference>
<proteinExistence type="inferred from homology"/>
<evidence type="ECO:0000256" key="6">
    <source>
        <dbReference type="ARBA" id="ARBA00022723"/>
    </source>
</evidence>
<keyword evidence="19" id="KW-1185">Reference proteome</keyword>
<feature type="domain" description="AMP-dependent synthetase/ligase" evidence="16">
    <location>
        <begin position="53"/>
        <end position="397"/>
    </location>
</feature>
<gene>
    <name evidence="18" type="ORF">ILUMI_26170</name>
</gene>
<evidence type="ECO:0000256" key="15">
    <source>
        <dbReference type="ARBA" id="ARBA00048497"/>
    </source>
</evidence>
<dbReference type="GO" id="GO:0005777">
    <property type="term" value="C:peroxisome"/>
    <property type="evidence" value="ECO:0007669"/>
    <property type="project" value="UniProtKB-SubCell"/>
</dbReference>
<dbReference type="AlphaFoldDB" id="A0A8K0C918"/>
<reference evidence="18" key="1">
    <citation type="submission" date="2019-08" db="EMBL/GenBank/DDBJ databases">
        <title>The genome of the North American firefly Photinus pyralis.</title>
        <authorList>
            <consortium name="Photinus pyralis genome working group"/>
            <person name="Fallon T.R."/>
            <person name="Sander Lower S.E."/>
            <person name="Weng J.-K."/>
        </authorList>
    </citation>
    <scope>NUCLEOTIDE SEQUENCE</scope>
    <source>
        <strain evidence="18">TRF0915ILg1</strain>
        <tissue evidence="18">Whole body</tissue>
    </source>
</reference>
<dbReference type="Pfam" id="PF13193">
    <property type="entry name" value="AMP-binding_C"/>
    <property type="match status" value="1"/>
</dbReference>
<comment type="similarity">
    <text evidence="3">Belongs to the ATP-dependent AMP-binding enzyme family.</text>
</comment>
<dbReference type="EC" id="1.13.12.7" evidence="4"/>
<keyword evidence="7" id="KW-0547">Nucleotide-binding</keyword>
<dbReference type="PANTHER" id="PTHR24096">
    <property type="entry name" value="LONG-CHAIN-FATTY-ACID--COA LIGASE"/>
    <property type="match status" value="1"/>
</dbReference>
<comment type="caution">
    <text evidence="18">The sequence shown here is derived from an EMBL/GenBank/DDBJ whole genome shotgun (WGS) entry which is preliminary data.</text>
</comment>
<dbReference type="GO" id="GO:0046872">
    <property type="term" value="F:metal ion binding"/>
    <property type="evidence" value="ECO:0007669"/>
    <property type="project" value="UniProtKB-KW"/>
</dbReference>
<evidence type="ECO:0000256" key="13">
    <source>
        <dbReference type="ARBA" id="ARBA00023223"/>
    </source>
</evidence>
<evidence type="ECO:0000256" key="5">
    <source>
        <dbReference type="ARBA" id="ARBA00019043"/>
    </source>
</evidence>
<dbReference type="GO" id="GO:0047077">
    <property type="term" value="F:Photinus-luciferin 4-monooxygenase (ATP-hydrolyzing) activity"/>
    <property type="evidence" value="ECO:0007669"/>
    <property type="project" value="UniProtKB-EC"/>
</dbReference>
<dbReference type="InterPro" id="IPR025110">
    <property type="entry name" value="AMP-bd_C"/>
</dbReference>
<organism evidence="18 19">
    <name type="scientific">Ignelater luminosus</name>
    <name type="common">Cucubano</name>
    <name type="synonym">Pyrophorus luminosus</name>
    <dbReference type="NCBI Taxonomy" id="2038154"/>
    <lineage>
        <taxon>Eukaryota</taxon>
        <taxon>Metazoa</taxon>
        <taxon>Ecdysozoa</taxon>
        <taxon>Arthropoda</taxon>
        <taxon>Hexapoda</taxon>
        <taxon>Insecta</taxon>
        <taxon>Pterygota</taxon>
        <taxon>Neoptera</taxon>
        <taxon>Endopterygota</taxon>
        <taxon>Coleoptera</taxon>
        <taxon>Polyphaga</taxon>
        <taxon>Elateriformia</taxon>
        <taxon>Elateroidea</taxon>
        <taxon>Elateridae</taxon>
        <taxon>Agrypninae</taxon>
        <taxon>Pyrophorini</taxon>
        <taxon>Ignelater</taxon>
    </lineage>
</organism>
<dbReference type="Gene3D" id="3.40.50.980">
    <property type="match status" value="2"/>
</dbReference>
<dbReference type="InterPro" id="IPR020845">
    <property type="entry name" value="AMP-binding_CS"/>
</dbReference>
<name>A0A8K0C918_IGNLU</name>
<evidence type="ECO:0000259" key="17">
    <source>
        <dbReference type="Pfam" id="PF13193"/>
    </source>
</evidence>
<evidence type="ECO:0000256" key="1">
    <source>
        <dbReference type="ARBA" id="ARBA00001946"/>
    </source>
</evidence>
<keyword evidence="12" id="KW-0576">Peroxisome</keyword>
<dbReference type="PROSITE" id="PS00455">
    <property type="entry name" value="AMP_BINDING"/>
    <property type="match status" value="1"/>
</dbReference>
<dbReference type="CDD" id="cd05911">
    <property type="entry name" value="Firefly_Luc_like"/>
    <property type="match status" value="1"/>
</dbReference>
<accession>A0A8K0C918</accession>
<keyword evidence="6" id="KW-0479">Metal-binding</keyword>
<dbReference type="InterPro" id="IPR000873">
    <property type="entry name" value="AMP-dep_synth/lig_dom"/>
</dbReference>
<comment type="cofactor">
    <cofactor evidence="1">
        <name>Mg(2+)</name>
        <dbReference type="ChEBI" id="CHEBI:18420"/>
    </cofactor>
</comment>
<evidence type="ECO:0000256" key="7">
    <source>
        <dbReference type="ARBA" id="ARBA00022741"/>
    </source>
</evidence>
<evidence type="ECO:0000313" key="19">
    <source>
        <dbReference type="Proteomes" id="UP000801492"/>
    </source>
</evidence>
<feature type="domain" description="AMP-binding enzyme C-terminal" evidence="17">
    <location>
        <begin position="445"/>
        <end position="521"/>
    </location>
</feature>
<evidence type="ECO:0000259" key="16">
    <source>
        <dbReference type="Pfam" id="PF00501"/>
    </source>
</evidence>
<dbReference type="GO" id="GO:0008218">
    <property type="term" value="P:bioluminescence"/>
    <property type="evidence" value="ECO:0007669"/>
    <property type="project" value="UniProtKB-KW"/>
</dbReference>
<dbReference type="SUPFAM" id="SSF56801">
    <property type="entry name" value="Acetyl-CoA synthetase-like"/>
    <property type="match status" value="1"/>
</dbReference>
<sequence length="531" mass="59239">MSEKTSYILHGPKDEYDIPKESLGKTIFNRLNNLNTEDVINIDAKTKTKVLRCGELLETSKKYCDLYKRMGVEKGDVISIVSENSVDYFVPVIAGFYMGIAVNPVNPAYSVGELQRCLLIAQPRLIFTSDSVLDTILRVKDEMKLKTPVLLINSASRTNPYVKCADDLLQENDIELKNFTPMEFDYTNQVALLLFSSGTTGLPKGVMLTHQNLRLAVGLCSHPKYGNVIPGDVNLIIPPFYHIYGSLIQLIGLITSTVSVIMDKFVPKLFFETIQEYKVSKLYAVPSLLLFLSQTPLIKDYNLSSITEIFVGGAPLSKELLMQIYKQQPSAVIKQLYGMTEVAGPCTIQNDKNKFNSVGCLGAGIMAKVINPETREPLGPNQVGEICFKGAALMKGYVPTQEFLDENGFYMSGDAGYYDNDGFFYIVDRYKELIKHKGFQVPPAELESIILTYPAVKDCGVVGIPNERAGEVPLAFVALKENTTCTEKEIVDFVAERISVQKRLYGGVRFVKEIPKNSNGKIMRRTLRELI</sequence>
<evidence type="ECO:0000256" key="9">
    <source>
        <dbReference type="ARBA" id="ARBA00022842"/>
    </source>
</evidence>
<comment type="subcellular location">
    <subcellularLocation>
        <location evidence="2">Peroxisome</location>
    </subcellularLocation>
</comment>
<keyword evidence="9" id="KW-0460">Magnesium</keyword>
<dbReference type="FunFam" id="3.30.300.30:FF:000007">
    <property type="entry name" value="4-coumarate--CoA ligase 2"/>
    <property type="match status" value="1"/>
</dbReference>
<keyword evidence="14" id="KW-0599">Photoprotein</keyword>
<keyword evidence="13" id="KW-0455">Luminescence</keyword>
<dbReference type="InterPro" id="IPR045851">
    <property type="entry name" value="AMP-bd_C_sf"/>
</dbReference>
<keyword evidence="10" id="KW-0560">Oxidoreductase</keyword>